<dbReference type="AlphaFoldDB" id="A0A1T5GL36"/>
<organism evidence="1 2">
    <name type="scientific">Sphingopyxis flava</name>
    <dbReference type="NCBI Taxonomy" id="1507287"/>
    <lineage>
        <taxon>Bacteria</taxon>
        <taxon>Pseudomonadati</taxon>
        <taxon>Pseudomonadota</taxon>
        <taxon>Alphaproteobacteria</taxon>
        <taxon>Sphingomonadales</taxon>
        <taxon>Sphingomonadaceae</taxon>
        <taxon>Sphingopyxis</taxon>
    </lineage>
</organism>
<proteinExistence type="predicted"/>
<evidence type="ECO:0000313" key="2">
    <source>
        <dbReference type="Proteomes" id="UP000190044"/>
    </source>
</evidence>
<feature type="non-terminal residue" evidence="1">
    <location>
        <position position="1"/>
    </location>
</feature>
<accession>A0A1T5GL36</accession>
<dbReference type="Proteomes" id="UP000190044">
    <property type="component" value="Unassembled WGS sequence"/>
</dbReference>
<reference evidence="2" key="1">
    <citation type="submission" date="2017-02" db="EMBL/GenBank/DDBJ databases">
        <authorList>
            <person name="Varghese N."/>
            <person name="Submissions S."/>
        </authorList>
    </citation>
    <scope>NUCLEOTIDE SEQUENCE [LARGE SCALE GENOMIC DNA]</scope>
    <source>
        <strain evidence="2">R11H</strain>
    </source>
</reference>
<evidence type="ECO:0000313" key="1">
    <source>
        <dbReference type="EMBL" id="SKC09184.1"/>
    </source>
</evidence>
<keyword evidence="2" id="KW-1185">Reference proteome</keyword>
<protein>
    <submittedName>
        <fullName evidence="1">Uncharacterized protein</fullName>
    </submittedName>
</protein>
<name>A0A1T5GL36_9SPHN</name>
<gene>
    <name evidence="1" type="ORF">SAMN06295937_10851</name>
</gene>
<dbReference type="EMBL" id="FUYP01000085">
    <property type="protein sequence ID" value="SKC09184.1"/>
    <property type="molecule type" value="Genomic_DNA"/>
</dbReference>
<sequence length="44" mass="4775">SGYALPAVSGRRHSGRLLLRPVAGFYSAVDRVDGTEFEWGKQPA</sequence>